<comment type="caution">
    <text evidence="3">The sequence shown here is derived from an EMBL/GenBank/DDBJ whole genome shotgun (WGS) entry which is preliminary data.</text>
</comment>
<protein>
    <recommendedName>
        <fullName evidence="6">Gram-positive cocci surface proteins LPxTG domain-containing protein</fullName>
    </recommendedName>
</protein>
<evidence type="ECO:0000313" key="3">
    <source>
        <dbReference type="EMBL" id="MEE6260485.1"/>
    </source>
</evidence>
<keyword evidence="5" id="KW-1185">Reference proteome</keyword>
<sequence>MLLGALLTAIVVTDSATASGDRPYARPGPLPIAAPASQDPGTVTFEVLPRPTAPPTAPPTPGPTPTGHLPVTEGAPPPGWLPLLGLALLLTGTVALLVARRRPRRD</sequence>
<gene>
    <name evidence="3" type="ORF">V1633_18535</name>
    <name evidence="4" type="ORF">V1633_27120</name>
</gene>
<reference evidence="3 5" key="1">
    <citation type="submission" date="2024-01" db="EMBL/GenBank/DDBJ databases">
        <title>Genome insights into Plantactinospora sonchi sp. nov.</title>
        <authorList>
            <person name="Wang L."/>
        </authorList>
    </citation>
    <scope>NUCLEOTIDE SEQUENCE [LARGE SCALE GENOMIC DNA]</scope>
    <source>
        <strain evidence="3 5">NEAU-QY2</strain>
    </source>
</reference>
<keyword evidence="2" id="KW-1133">Transmembrane helix</keyword>
<feature type="transmembrane region" description="Helical" evidence="2">
    <location>
        <begin position="79"/>
        <end position="99"/>
    </location>
</feature>
<dbReference type="EMBL" id="JAZGQK010000016">
    <property type="protein sequence ID" value="MEE6260485.1"/>
    <property type="molecule type" value="Genomic_DNA"/>
</dbReference>
<organism evidence="3 5">
    <name type="scientific">Plantactinospora sonchi</name>
    <dbReference type="NCBI Taxonomy" id="1544735"/>
    <lineage>
        <taxon>Bacteria</taxon>
        <taxon>Bacillati</taxon>
        <taxon>Actinomycetota</taxon>
        <taxon>Actinomycetes</taxon>
        <taxon>Micromonosporales</taxon>
        <taxon>Micromonosporaceae</taxon>
        <taxon>Plantactinospora</taxon>
    </lineage>
</organism>
<evidence type="ECO:0000256" key="1">
    <source>
        <dbReference type="SAM" id="MobiDB-lite"/>
    </source>
</evidence>
<evidence type="ECO:0000256" key="2">
    <source>
        <dbReference type="SAM" id="Phobius"/>
    </source>
</evidence>
<proteinExistence type="predicted"/>
<keyword evidence="2" id="KW-0472">Membrane</keyword>
<keyword evidence="2" id="KW-0812">Transmembrane</keyword>
<evidence type="ECO:0000313" key="5">
    <source>
        <dbReference type="Proteomes" id="UP001332243"/>
    </source>
</evidence>
<feature type="compositionally biased region" description="Pro residues" evidence="1">
    <location>
        <begin position="51"/>
        <end position="64"/>
    </location>
</feature>
<evidence type="ECO:0008006" key="6">
    <source>
        <dbReference type="Google" id="ProtNLM"/>
    </source>
</evidence>
<dbReference type="RefSeq" id="WP_331215605.1">
    <property type="nucleotide sequence ID" value="NZ_JAZGQK010000016.1"/>
</dbReference>
<feature type="region of interest" description="Disordered" evidence="1">
    <location>
        <begin position="17"/>
        <end position="76"/>
    </location>
</feature>
<dbReference type="EMBL" id="JAZGQK010000026">
    <property type="protein sequence ID" value="MEE6262163.1"/>
    <property type="molecule type" value="Genomic_DNA"/>
</dbReference>
<name>A0ABU7RVH0_9ACTN</name>
<evidence type="ECO:0000313" key="4">
    <source>
        <dbReference type="EMBL" id="MEE6262163.1"/>
    </source>
</evidence>
<accession>A0ABU7RVH0</accession>
<dbReference type="Proteomes" id="UP001332243">
    <property type="component" value="Unassembled WGS sequence"/>
</dbReference>